<reference evidence="2" key="1">
    <citation type="journal article" date="2021" name="Elife">
        <title>Highly contiguous assemblies of 101 drosophilid genomes.</title>
        <authorList>
            <person name="Kim B.Y."/>
            <person name="Wang J.R."/>
            <person name="Miller D.E."/>
            <person name="Barmina O."/>
            <person name="Delaney E."/>
            <person name="Thompson A."/>
            <person name="Comeault A.A."/>
            <person name="Peede D."/>
            <person name="D'Agostino E.R."/>
            <person name="Pelaez J."/>
            <person name="Aguilar J.M."/>
            <person name="Haji D."/>
            <person name="Matsunaga T."/>
            <person name="Armstrong E.E."/>
            <person name="Zych M."/>
            <person name="Ogawa Y."/>
            <person name="Stamenkovic-Radak M."/>
            <person name="Jelic M."/>
            <person name="Veselinovic M.S."/>
            <person name="Tanaskovic M."/>
            <person name="Eric P."/>
            <person name="Gao J.J."/>
            <person name="Katoh T.K."/>
            <person name="Toda M.J."/>
            <person name="Watabe H."/>
            <person name="Watada M."/>
            <person name="Davis J.S."/>
            <person name="Moyle L.C."/>
            <person name="Manoli G."/>
            <person name="Bertolini E."/>
            <person name="Kostal V."/>
            <person name="Hawley R.S."/>
            <person name="Takahashi A."/>
            <person name="Jones C.D."/>
            <person name="Price D.K."/>
            <person name="Whiteman N."/>
            <person name="Kopp A."/>
            <person name="Matute D.R."/>
            <person name="Petrov D.A."/>
        </authorList>
    </citation>
    <scope>NUCLEOTIDE SEQUENCE [LARGE SCALE GENOMIC DNA]</scope>
</reference>
<dbReference type="SUPFAM" id="SSF56672">
    <property type="entry name" value="DNA/RNA polymerases"/>
    <property type="match status" value="1"/>
</dbReference>
<dbReference type="EnsemblMetazoa" id="XM_044456627.1">
    <property type="protein sequence ID" value="XP_044312562.1"/>
    <property type="gene ID" value="LOC123037131"/>
</dbReference>
<proteinExistence type="predicted"/>
<dbReference type="Proteomes" id="UP001652680">
    <property type="component" value="Unassembled WGS sequence"/>
</dbReference>
<dbReference type="InterPro" id="IPR005312">
    <property type="entry name" value="DUF1759"/>
</dbReference>
<organism evidence="1 2">
    <name type="scientific">Drosophila rhopaloa</name>
    <name type="common">Fruit fly</name>
    <dbReference type="NCBI Taxonomy" id="1041015"/>
    <lineage>
        <taxon>Eukaryota</taxon>
        <taxon>Metazoa</taxon>
        <taxon>Ecdysozoa</taxon>
        <taxon>Arthropoda</taxon>
        <taxon>Hexapoda</taxon>
        <taxon>Insecta</taxon>
        <taxon>Pterygota</taxon>
        <taxon>Neoptera</taxon>
        <taxon>Endopterygota</taxon>
        <taxon>Diptera</taxon>
        <taxon>Brachycera</taxon>
        <taxon>Muscomorpha</taxon>
        <taxon>Ephydroidea</taxon>
        <taxon>Drosophilidae</taxon>
        <taxon>Drosophila</taxon>
        <taxon>Sophophora</taxon>
    </lineage>
</organism>
<keyword evidence="2" id="KW-1185">Reference proteome</keyword>
<reference evidence="1" key="2">
    <citation type="submission" date="2025-05" db="UniProtKB">
        <authorList>
            <consortium name="EnsemblMetazoa"/>
        </authorList>
    </citation>
    <scope>IDENTIFICATION</scope>
</reference>
<evidence type="ECO:0008006" key="3">
    <source>
        <dbReference type="Google" id="ProtNLM"/>
    </source>
</evidence>
<dbReference type="Pfam" id="PF03564">
    <property type="entry name" value="DUF1759"/>
    <property type="match status" value="1"/>
</dbReference>
<dbReference type="PANTHER" id="PTHR47331:SF5">
    <property type="entry name" value="RIBONUCLEASE H"/>
    <property type="match status" value="1"/>
</dbReference>
<sequence length="579" mass="65756">MLSKAKSSEKALTVEKLQAMSEEELELRLKLSEENKAAFAQVHDRFLRAHHINTNHAKSRIGSHLLELRLPEFSGGYTEFVDFQSMFKAIIDNDVELTNIEKLQHLKSSLKGCALDTVRSLEISITGNQPSLTVKPDGWKIPSNIQLADPDFYRSRRKDLLIGASMFFELLSVGQIKLAAGLSLLQKTRLGWIVTGGGSSTLKATALHGQAVHRELVTAEVHMDELVRRFWEVESCGEGVVTATKEELECEAHFKTNFRRLDSGEYSVRLPAKNTLELLGESYNQAYCRFLNLESKLERKPEVKVQYSAFIREYLHLKHMSVVPINSLSLCKYFLPHHCVFKEDSTTTKLRVVFDGSAKTSSGHSLNEVLMAGSTIQQKLFNTLLQFRTFPVALTGDICKMYRCVRVAEPDSYLQCILWRDSPDQVFKLDTVTYRTKPAAFLSVRAMHQLANDEKSTFPIGSKIILRDFYVDDLITGGQSTQEVLEIMSQTTKLLARGGFKLRKWCSNERDVLDKVPDSENETFLKFDDFTKTLGLAWILQRMSFVSLFLPYRSLQSHVNGWCFPQLLACMIRLVSLVL</sequence>
<name>A0ABM5J159_DRORH</name>
<evidence type="ECO:0000313" key="1">
    <source>
        <dbReference type="EnsemblMetazoa" id="XP_044312562.1"/>
    </source>
</evidence>
<accession>A0ABM5J159</accession>
<dbReference type="InterPro" id="IPR043502">
    <property type="entry name" value="DNA/RNA_pol_sf"/>
</dbReference>
<protein>
    <recommendedName>
        <fullName evidence="3">Peptidase aspartic putative domain-containing protein</fullName>
    </recommendedName>
</protein>
<dbReference type="RefSeq" id="XP_044312562.1">
    <property type="nucleotide sequence ID" value="XM_044456627.1"/>
</dbReference>
<evidence type="ECO:0000313" key="2">
    <source>
        <dbReference type="Proteomes" id="UP001652680"/>
    </source>
</evidence>
<dbReference type="PANTHER" id="PTHR47331">
    <property type="entry name" value="PHD-TYPE DOMAIN-CONTAINING PROTEIN"/>
    <property type="match status" value="1"/>
</dbReference>
<dbReference type="GeneID" id="123037131"/>